<comment type="caution">
    <text evidence="2">The sequence shown here is derived from an EMBL/GenBank/DDBJ whole genome shotgun (WGS) entry which is preliminary data.</text>
</comment>
<accession>A0A1Q4HLP8</accession>
<dbReference type="InterPro" id="IPR036388">
    <property type="entry name" value="WH-like_DNA-bd_sf"/>
</dbReference>
<evidence type="ECO:0000313" key="3">
    <source>
        <dbReference type="Proteomes" id="UP000191039"/>
    </source>
</evidence>
<evidence type="ECO:0000313" key="2">
    <source>
        <dbReference type="EMBL" id="OPE50422.1"/>
    </source>
</evidence>
<gene>
    <name evidence="2" type="ORF">BV510_20990</name>
</gene>
<dbReference type="Proteomes" id="UP000191039">
    <property type="component" value="Unassembled WGS sequence"/>
</dbReference>
<dbReference type="Gene3D" id="1.10.10.10">
    <property type="entry name" value="Winged helix-like DNA-binding domain superfamily/Winged helix DNA-binding domain"/>
    <property type="match status" value="2"/>
</dbReference>
<reference evidence="2 3" key="1">
    <citation type="submission" date="2016-09" db="EMBL/GenBank/DDBJ databases">
        <title>genome sequences of unsequenced Mycobacteria.</title>
        <authorList>
            <person name="Greninger A.L."/>
            <person name="Jerome K.R."/>
            <person name="Mcnair B."/>
            <person name="Wallis C."/>
            <person name="Fang F."/>
        </authorList>
    </citation>
    <scope>NUCLEOTIDE SEQUENCE [LARGE SCALE GENOMIC DNA]</scope>
    <source>
        <strain evidence="2 3">BM1</strain>
    </source>
</reference>
<dbReference type="AlphaFoldDB" id="A0A1Q4HLP8"/>
<sequence>MGGLPLSPLSQQNAISAAENYLDYTSFSYSGLINQLVQGDGYSREDATLAVNSITVDWNVQAAKAAQNYLDYTSFSRSGLINQLIQGDGYTPAQAAYGVAAVGY</sequence>
<dbReference type="InterPro" id="IPR011434">
    <property type="entry name" value="Ltp-like_HTH"/>
</dbReference>
<organism evidence="2 3">
    <name type="scientific">Mycolicibacterium diernhoferi</name>
    <dbReference type="NCBI Taxonomy" id="1801"/>
    <lineage>
        <taxon>Bacteria</taxon>
        <taxon>Bacillati</taxon>
        <taxon>Actinomycetota</taxon>
        <taxon>Actinomycetes</taxon>
        <taxon>Mycobacteriales</taxon>
        <taxon>Mycobacteriaceae</taxon>
        <taxon>Mycolicibacterium</taxon>
    </lineage>
</organism>
<dbReference type="EMBL" id="MIJD01000258">
    <property type="protein sequence ID" value="OPE50422.1"/>
    <property type="molecule type" value="Genomic_DNA"/>
</dbReference>
<feature type="domain" description="Putative host cell surface-exposed lipoprotein Ltp-like HTH region" evidence="1">
    <location>
        <begin position="11"/>
        <end position="53"/>
    </location>
</feature>
<name>A0A1Q4HLP8_9MYCO</name>
<feature type="domain" description="Putative host cell surface-exposed lipoprotein Ltp-like HTH region" evidence="1">
    <location>
        <begin position="57"/>
        <end position="100"/>
    </location>
</feature>
<protein>
    <recommendedName>
        <fullName evidence="1">Putative host cell surface-exposed lipoprotein Ltp-like HTH region domain-containing protein</fullName>
    </recommendedName>
</protein>
<proteinExistence type="predicted"/>
<evidence type="ECO:0000259" key="1">
    <source>
        <dbReference type="Pfam" id="PF07553"/>
    </source>
</evidence>
<dbReference type="Pfam" id="PF07553">
    <property type="entry name" value="Lipoprotein_Ltp"/>
    <property type="match status" value="2"/>
</dbReference>